<keyword evidence="3" id="KW-1185">Reference proteome</keyword>
<gene>
    <name evidence="2" type="ORF">PG996_006883</name>
</gene>
<dbReference type="InterPro" id="IPR010730">
    <property type="entry name" value="HET"/>
</dbReference>
<dbReference type="PANTHER" id="PTHR24148">
    <property type="entry name" value="ANKYRIN REPEAT DOMAIN-CONTAINING PROTEIN 39 HOMOLOG-RELATED"/>
    <property type="match status" value="1"/>
</dbReference>
<dbReference type="Proteomes" id="UP001446871">
    <property type="component" value="Unassembled WGS sequence"/>
</dbReference>
<dbReference type="InterPro" id="IPR052895">
    <property type="entry name" value="HetReg/Transcr_Mod"/>
</dbReference>
<dbReference type="Pfam" id="PF06985">
    <property type="entry name" value="HET"/>
    <property type="match status" value="1"/>
</dbReference>
<evidence type="ECO:0000313" key="2">
    <source>
        <dbReference type="EMBL" id="KAK8067771.1"/>
    </source>
</evidence>
<proteinExistence type="predicted"/>
<name>A0ABR1V9A8_9PEZI</name>
<protein>
    <recommendedName>
        <fullName evidence="1">Heterokaryon incompatibility domain-containing protein</fullName>
    </recommendedName>
</protein>
<evidence type="ECO:0000313" key="3">
    <source>
        <dbReference type="Proteomes" id="UP001446871"/>
    </source>
</evidence>
<accession>A0ABR1V9A8</accession>
<organism evidence="2 3">
    <name type="scientific">Apiospora saccharicola</name>
    <dbReference type="NCBI Taxonomy" id="335842"/>
    <lineage>
        <taxon>Eukaryota</taxon>
        <taxon>Fungi</taxon>
        <taxon>Dikarya</taxon>
        <taxon>Ascomycota</taxon>
        <taxon>Pezizomycotina</taxon>
        <taxon>Sordariomycetes</taxon>
        <taxon>Xylariomycetidae</taxon>
        <taxon>Amphisphaeriales</taxon>
        <taxon>Apiosporaceae</taxon>
        <taxon>Apiospora</taxon>
    </lineage>
</organism>
<feature type="domain" description="Heterokaryon incompatibility" evidence="1">
    <location>
        <begin position="78"/>
        <end position="181"/>
    </location>
</feature>
<dbReference type="PANTHER" id="PTHR24148:SF64">
    <property type="entry name" value="HETEROKARYON INCOMPATIBILITY DOMAIN-CONTAINING PROTEIN"/>
    <property type="match status" value="1"/>
</dbReference>
<sequence length="303" mass="33795">MDPCMPESKGREYEHAPLPSPTHLRRCIIQPDEYETPVTSTIDVVEFKTAVPVYEALSYVWGTEKDTLQVTVDCGNGNDVVEKGPQVGIMDKIYRRAIRVVARLGPEADKSDLAMLLIGSLGSQVKVDFGSGNWEPRPVSDNVDHDLADLGKPINLSEDEFRSLAALLQRPWFTRLWIRQEIFLANKQAIVGCGKSQTYEDVYTDAVERSAAHFDSLDVIGQCELDDDHAETRSRLPSWVPNWSRKSALERFELGTLATSHLAPLYQITTQQQGQRVLKVLGLATTAVRTIGPIAGPRRDHTI</sequence>
<comment type="caution">
    <text evidence="2">The sequence shown here is derived from an EMBL/GenBank/DDBJ whole genome shotgun (WGS) entry which is preliminary data.</text>
</comment>
<dbReference type="EMBL" id="JAQQWM010000004">
    <property type="protein sequence ID" value="KAK8067771.1"/>
    <property type="molecule type" value="Genomic_DNA"/>
</dbReference>
<reference evidence="2 3" key="1">
    <citation type="submission" date="2023-01" db="EMBL/GenBank/DDBJ databases">
        <title>Analysis of 21 Apiospora genomes using comparative genomics revels a genus with tremendous synthesis potential of carbohydrate active enzymes and secondary metabolites.</title>
        <authorList>
            <person name="Sorensen T."/>
        </authorList>
    </citation>
    <scope>NUCLEOTIDE SEQUENCE [LARGE SCALE GENOMIC DNA]</scope>
    <source>
        <strain evidence="2 3">CBS 83171</strain>
    </source>
</reference>
<evidence type="ECO:0000259" key="1">
    <source>
        <dbReference type="Pfam" id="PF06985"/>
    </source>
</evidence>